<dbReference type="GO" id="GO:0046872">
    <property type="term" value="F:metal ion binding"/>
    <property type="evidence" value="ECO:0007669"/>
    <property type="project" value="UniProtKB-KW"/>
</dbReference>
<evidence type="ECO:0000256" key="4">
    <source>
        <dbReference type="ARBA" id="ARBA00022833"/>
    </source>
</evidence>
<dbReference type="PANTHER" id="PTHR42978">
    <property type="entry name" value="QUORUM-QUENCHING LACTONASE YTNP-RELATED-RELATED"/>
    <property type="match status" value="1"/>
</dbReference>
<dbReference type="CDD" id="cd07720">
    <property type="entry name" value="OPHC2-like_MBL-fold"/>
    <property type="match status" value="1"/>
</dbReference>
<dbReference type="PANTHER" id="PTHR42978:SF6">
    <property type="entry name" value="QUORUM-QUENCHING LACTONASE YTNP-RELATED"/>
    <property type="match status" value="1"/>
</dbReference>
<dbReference type="SUPFAM" id="SSF56281">
    <property type="entry name" value="Metallo-hydrolase/oxidoreductase"/>
    <property type="match status" value="1"/>
</dbReference>
<dbReference type="AlphaFoldDB" id="A0AB37B004"/>
<gene>
    <name evidence="6" type="ORF">C6P99_06285</name>
</gene>
<organism evidence="6 7">
    <name type="scientific">Burkholderia multivorans</name>
    <dbReference type="NCBI Taxonomy" id="87883"/>
    <lineage>
        <taxon>Bacteria</taxon>
        <taxon>Pseudomonadati</taxon>
        <taxon>Pseudomonadota</taxon>
        <taxon>Betaproteobacteria</taxon>
        <taxon>Burkholderiales</taxon>
        <taxon>Burkholderiaceae</taxon>
        <taxon>Burkholderia</taxon>
        <taxon>Burkholderia cepacia complex</taxon>
    </lineage>
</organism>
<dbReference type="InterPro" id="IPR051013">
    <property type="entry name" value="MBL_superfamily_lactonases"/>
</dbReference>
<keyword evidence="4" id="KW-0862">Zinc</keyword>
<evidence type="ECO:0000256" key="1">
    <source>
        <dbReference type="ARBA" id="ARBA00007749"/>
    </source>
</evidence>
<evidence type="ECO:0000256" key="2">
    <source>
        <dbReference type="ARBA" id="ARBA00022723"/>
    </source>
</evidence>
<name>A0AB37B004_9BURK</name>
<evidence type="ECO:0000313" key="7">
    <source>
        <dbReference type="Proteomes" id="UP000237811"/>
    </source>
</evidence>
<keyword evidence="2" id="KW-0479">Metal-binding</keyword>
<proteinExistence type="inferred from homology"/>
<comment type="similarity">
    <text evidence="1">Belongs to the metallo-beta-lactamase superfamily.</text>
</comment>
<evidence type="ECO:0000259" key="5">
    <source>
        <dbReference type="SMART" id="SM00849"/>
    </source>
</evidence>
<dbReference type="EMBL" id="PVFR01000017">
    <property type="protein sequence ID" value="PRE53060.1"/>
    <property type="molecule type" value="Genomic_DNA"/>
</dbReference>
<protein>
    <submittedName>
        <fullName evidence="6">MBL fold metallo-hydrolase</fullName>
    </submittedName>
</protein>
<dbReference type="SMART" id="SM00849">
    <property type="entry name" value="Lactamase_B"/>
    <property type="match status" value="1"/>
</dbReference>
<dbReference type="Gene3D" id="3.60.15.10">
    <property type="entry name" value="Ribonuclease Z/Hydroxyacylglutathione hydrolase-like"/>
    <property type="match status" value="1"/>
</dbReference>
<keyword evidence="3" id="KW-0378">Hydrolase</keyword>
<dbReference type="GO" id="GO:0016787">
    <property type="term" value="F:hydrolase activity"/>
    <property type="evidence" value="ECO:0007669"/>
    <property type="project" value="UniProtKB-KW"/>
</dbReference>
<evidence type="ECO:0000313" key="6">
    <source>
        <dbReference type="EMBL" id="PRE53060.1"/>
    </source>
</evidence>
<dbReference type="Proteomes" id="UP000237811">
    <property type="component" value="Unassembled WGS sequence"/>
</dbReference>
<dbReference type="RefSeq" id="WP_105776282.1">
    <property type="nucleotide sequence ID" value="NZ_PVFQ01000046.1"/>
</dbReference>
<dbReference type="InterPro" id="IPR036866">
    <property type="entry name" value="RibonucZ/Hydroxyglut_hydro"/>
</dbReference>
<dbReference type="InterPro" id="IPR001279">
    <property type="entry name" value="Metallo-B-lactamas"/>
</dbReference>
<evidence type="ECO:0000256" key="3">
    <source>
        <dbReference type="ARBA" id="ARBA00022801"/>
    </source>
</evidence>
<accession>A0AB37B004</accession>
<reference evidence="6 7" key="1">
    <citation type="submission" date="2018-03" db="EMBL/GenBank/DDBJ databases">
        <authorList>
            <person name="Nguyen K."/>
            <person name="Fouts D."/>
            <person name="Sutton G."/>
        </authorList>
    </citation>
    <scope>NUCLEOTIDE SEQUENCE [LARGE SCALE GENOMIC DNA]</scope>
    <source>
        <strain evidence="6 7">AU14328</strain>
    </source>
</reference>
<comment type="caution">
    <text evidence="6">The sequence shown here is derived from an EMBL/GenBank/DDBJ whole genome shotgun (WGS) entry which is preliminary data.</text>
</comment>
<sequence>MTTTKATTVPMRGAYMNWTLGQKIVTSLSDGFNPVDYDIIHSVTPEKGAELQRAANRPARPVFTHTMFLIRGADHGPILVDAGMGNMAGPTLGWLPDSLAMAGIAPENIELVLLTHLHPDHCCGLVDDAGRARFPNARLAVHNDEYAFWFEPEREAKAPDSLKPYFALVRASVEPYRERIEFFRDGVVAPGVTVFPLPGHTPGHSGFKVSSAGQDLLIWADTLHLPAIQPSCPDAGVIHDVDRNAAAATRKRIFAEVAAKGQLVAGCHLEFPSVARLIRDGDAYRLIPAFWPSAAGETQVTAQAQS</sequence>
<dbReference type="Pfam" id="PF00753">
    <property type="entry name" value="Lactamase_B"/>
    <property type="match status" value="1"/>
</dbReference>
<feature type="domain" description="Metallo-beta-lactamase" evidence="5">
    <location>
        <begin position="64"/>
        <end position="268"/>
    </location>
</feature>